<reference evidence="3 4" key="1">
    <citation type="submission" date="2016-10" db="EMBL/GenBank/DDBJ databases">
        <title>The genome sequence of Colletotrichum fioriniae PJ7.</title>
        <authorList>
            <person name="Baroncelli R."/>
        </authorList>
    </citation>
    <scope>NUCLEOTIDE SEQUENCE [LARGE SCALE GENOMIC DNA]</scope>
    <source>
        <strain evidence="3">Col 31</strain>
    </source>
</reference>
<feature type="region of interest" description="Disordered" evidence="1">
    <location>
        <begin position="275"/>
        <end position="309"/>
    </location>
</feature>
<gene>
    <name evidence="3" type="ORF">CMEL01_00746</name>
</gene>
<feature type="domain" description="HD" evidence="2">
    <location>
        <begin position="33"/>
        <end position="144"/>
    </location>
</feature>
<accession>A0AAI9V579</accession>
<dbReference type="Proteomes" id="UP001239795">
    <property type="component" value="Unassembled WGS sequence"/>
</dbReference>
<keyword evidence="4" id="KW-1185">Reference proteome</keyword>
<evidence type="ECO:0000256" key="1">
    <source>
        <dbReference type="SAM" id="MobiDB-lite"/>
    </source>
</evidence>
<dbReference type="CDD" id="cd00077">
    <property type="entry name" value="HDc"/>
    <property type="match status" value="1"/>
</dbReference>
<dbReference type="PANTHER" id="PTHR33594">
    <property type="entry name" value="SUPERFAMILY HYDROLASE, PUTATIVE (AFU_ORTHOLOGUE AFUA_1G03035)-RELATED"/>
    <property type="match status" value="1"/>
</dbReference>
<evidence type="ECO:0000313" key="3">
    <source>
        <dbReference type="EMBL" id="KAK1468979.1"/>
    </source>
</evidence>
<feature type="compositionally biased region" description="Basic and acidic residues" evidence="1">
    <location>
        <begin position="298"/>
        <end position="309"/>
    </location>
</feature>
<dbReference type="Gene3D" id="1.10.3210.50">
    <property type="match status" value="1"/>
</dbReference>
<dbReference type="EMBL" id="MLGG01000001">
    <property type="protein sequence ID" value="KAK1468979.1"/>
    <property type="molecule type" value="Genomic_DNA"/>
</dbReference>
<dbReference type="InterPro" id="IPR006674">
    <property type="entry name" value="HD_domain"/>
</dbReference>
<dbReference type="Pfam" id="PF01966">
    <property type="entry name" value="HD"/>
    <property type="match status" value="1"/>
</dbReference>
<proteinExistence type="predicted"/>
<sequence length="309" mass="34060">MAQTASPTKEELVSEVTKYVEAYMAKYDASHDFNHIKRVVSLAHRIHAQSPATTPALDKHTITLSALLHDVGDRKYLQQGEDASTLVSTLLSSLGASPDLAARVQTICLGVSYSSEIKDPARVRALIAEYPELAVVQDADRLDAIGAVGIGRCFTFGGAKGARSMDNSIEHFEEKLVRLEGMMKTGAGREMARERTQRLLTFMEWWQDEAGPREVVVHPPPPKRRAERIDPKQRHLPQQLAPFKVIKKREPAPVLPRQRLAPHPLLHHGAPVVVPCQQEDGNRPAAHELPVGPGAAVKPEERRHEASPG</sequence>
<dbReference type="SUPFAM" id="SSF109604">
    <property type="entry name" value="HD-domain/PDEase-like"/>
    <property type="match status" value="1"/>
</dbReference>
<evidence type="ECO:0000259" key="2">
    <source>
        <dbReference type="Pfam" id="PF01966"/>
    </source>
</evidence>
<dbReference type="PANTHER" id="PTHR33594:SF1">
    <property type="entry name" value="HD_PDEASE DOMAIN-CONTAINING PROTEIN"/>
    <property type="match status" value="1"/>
</dbReference>
<dbReference type="AlphaFoldDB" id="A0AAI9V579"/>
<evidence type="ECO:0000313" key="4">
    <source>
        <dbReference type="Proteomes" id="UP001239795"/>
    </source>
</evidence>
<name>A0AAI9V579_9PEZI</name>
<dbReference type="InterPro" id="IPR003607">
    <property type="entry name" value="HD/PDEase_dom"/>
</dbReference>
<organism evidence="3 4">
    <name type="scientific">Colletotrichum melonis</name>
    <dbReference type="NCBI Taxonomy" id="1209925"/>
    <lineage>
        <taxon>Eukaryota</taxon>
        <taxon>Fungi</taxon>
        <taxon>Dikarya</taxon>
        <taxon>Ascomycota</taxon>
        <taxon>Pezizomycotina</taxon>
        <taxon>Sordariomycetes</taxon>
        <taxon>Hypocreomycetidae</taxon>
        <taxon>Glomerellales</taxon>
        <taxon>Glomerellaceae</taxon>
        <taxon>Colletotrichum</taxon>
        <taxon>Colletotrichum acutatum species complex</taxon>
    </lineage>
</organism>
<comment type="caution">
    <text evidence="3">The sequence shown here is derived from an EMBL/GenBank/DDBJ whole genome shotgun (WGS) entry which is preliminary data.</text>
</comment>
<protein>
    <submittedName>
        <fullName evidence="3">HD domain-containing protein</fullName>
    </submittedName>
</protein>